<name>A0A9N9DSR3_9GLOM</name>
<keyword evidence="3" id="KW-1185">Reference proteome</keyword>
<gene>
    <name evidence="2" type="ORF">FCALED_LOCUS10818</name>
</gene>
<dbReference type="EMBL" id="CAJVPQ010004167">
    <property type="protein sequence ID" value="CAG8646061.1"/>
    <property type="molecule type" value="Genomic_DNA"/>
</dbReference>
<proteinExistence type="predicted"/>
<evidence type="ECO:0000256" key="1">
    <source>
        <dbReference type="SAM" id="MobiDB-lite"/>
    </source>
</evidence>
<comment type="caution">
    <text evidence="2">The sequence shown here is derived from an EMBL/GenBank/DDBJ whole genome shotgun (WGS) entry which is preliminary data.</text>
</comment>
<feature type="non-terminal residue" evidence="2">
    <location>
        <position position="75"/>
    </location>
</feature>
<feature type="compositionally biased region" description="Polar residues" evidence="1">
    <location>
        <begin position="11"/>
        <end position="23"/>
    </location>
</feature>
<accession>A0A9N9DSR3</accession>
<evidence type="ECO:0000313" key="3">
    <source>
        <dbReference type="Proteomes" id="UP000789570"/>
    </source>
</evidence>
<protein>
    <submittedName>
        <fullName evidence="2">10179_t:CDS:1</fullName>
    </submittedName>
</protein>
<reference evidence="2" key="1">
    <citation type="submission" date="2021-06" db="EMBL/GenBank/DDBJ databases">
        <authorList>
            <person name="Kallberg Y."/>
            <person name="Tangrot J."/>
            <person name="Rosling A."/>
        </authorList>
    </citation>
    <scope>NUCLEOTIDE SEQUENCE</scope>
    <source>
        <strain evidence="2">UK204</strain>
    </source>
</reference>
<dbReference type="Proteomes" id="UP000789570">
    <property type="component" value="Unassembled WGS sequence"/>
</dbReference>
<feature type="region of interest" description="Disordered" evidence="1">
    <location>
        <begin position="1"/>
        <end position="23"/>
    </location>
</feature>
<feature type="region of interest" description="Disordered" evidence="1">
    <location>
        <begin position="51"/>
        <end position="75"/>
    </location>
</feature>
<sequence>KKQVPKLSMPKATNTKFNVINTQATRRTKKAEISGDDLEHALESLLLKEKAKKDHDQNGNDLNLTDRLLLNKKDH</sequence>
<dbReference type="AlphaFoldDB" id="A0A9N9DSR3"/>
<evidence type="ECO:0000313" key="2">
    <source>
        <dbReference type="EMBL" id="CAG8646061.1"/>
    </source>
</evidence>
<organism evidence="2 3">
    <name type="scientific">Funneliformis caledonium</name>
    <dbReference type="NCBI Taxonomy" id="1117310"/>
    <lineage>
        <taxon>Eukaryota</taxon>
        <taxon>Fungi</taxon>
        <taxon>Fungi incertae sedis</taxon>
        <taxon>Mucoromycota</taxon>
        <taxon>Glomeromycotina</taxon>
        <taxon>Glomeromycetes</taxon>
        <taxon>Glomerales</taxon>
        <taxon>Glomeraceae</taxon>
        <taxon>Funneliformis</taxon>
    </lineage>
</organism>